<dbReference type="GO" id="GO:0031261">
    <property type="term" value="C:DNA replication preinitiation complex"/>
    <property type="evidence" value="ECO:0007669"/>
    <property type="project" value="TreeGrafter"/>
</dbReference>
<keyword evidence="5" id="KW-0131">Cell cycle</keyword>
<evidence type="ECO:0000256" key="3">
    <source>
        <dbReference type="ARBA" id="ARBA00022705"/>
    </source>
</evidence>
<keyword evidence="4" id="KW-0539">Nucleus</keyword>
<evidence type="ECO:0000313" key="7">
    <source>
        <dbReference type="EMBL" id="CAD7696870.1"/>
    </source>
</evidence>
<evidence type="ECO:0000313" key="8">
    <source>
        <dbReference type="Proteomes" id="UP000708148"/>
    </source>
</evidence>
<dbReference type="GO" id="GO:0003697">
    <property type="term" value="F:single-stranded DNA binding"/>
    <property type="evidence" value="ECO:0007669"/>
    <property type="project" value="TreeGrafter"/>
</dbReference>
<proteinExistence type="inferred from homology"/>
<evidence type="ECO:0000256" key="6">
    <source>
        <dbReference type="SAM" id="MobiDB-lite"/>
    </source>
</evidence>
<dbReference type="AlphaFoldDB" id="A0A8S1IQ06"/>
<keyword evidence="3" id="KW-0235">DNA replication</keyword>
<name>A0A8S1IQ06_9CHLO</name>
<gene>
    <name evidence="7" type="ORF">OSTQU699_LOCUS2231</name>
</gene>
<feature type="region of interest" description="Disordered" evidence="6">
    <location>
        <begin position="363"/>
        <end position="391"/>
    </location>
</feature>
<dbReference type="EMBL" id="CAJHUC010000560">
    <property type="protein sequence ID" value="CAD7696870.1"/>
    <property type="molecule type" value="Genomic_DNA"/>
</dbReference>
<comment type="subcellular location">
    <subcellularLocation>
        <location evidence="1">Nucleus</location>
    </subcellularLocation>
</comment>
<sequence>MPVSRFAAAFPRGKGVLVFLNATSTDAVCASLILFELLDLLNVAGPQALCPVSSNEELREQLEKQTQAANSVSPNQRLSTLVFVNCGSPSELSGVDFWTGASVFILDHREFSRQQLTIPEVDVFTLDGTPDEGEEEVRRTAAMSALAVAHAKRSATRKMLQTAMVGIEELRSDASDERMIGLHNNLRKQAAVFNPPVTEEVRPLDDFDLPFLRHSSLLQTLHLSPSLAPLFKSWTKEGRKRVGVFLIKMGYPENTHNMKFGDLPDGQVTNFWDGFKEKCAREGAQLRSFRTFLFSVLETNDRKVEVTARDWSCAMEGLLHDEHPPEPCSPVERALAMLSNQDMCLFHKGRKLWWTKQIRQTPKGSAAADKRRRADGVDVTSRRSSRRRIQN</sequence>
<comment type="caution">
    <text evidence="7">The sequence shown here is derived from an EMBL/GenBank/DDBJ whole genome shotgun (WGS) entry which is preliminary data.</text>
</comment>
<evidence type="ECO:0000256" key="2">
    <source>
        <dbReference type="ARBA" id="ARBA00010727"/>
    </source>
</evidence>
<dbReference type="GO" id="GO:0000727">
    <property type="term" value="P:double-strand break repair via break-induced replication"/>
    <property type="evidence" value="ECO:0007669"/>
    <property type="project" value="TreeGrafter"/>
</dbReference>
<evidence type="ECO:0000256" key="5">
    <source>
        <dbReference type="ARBA" id="ARBA00023306"/>
    </source>
</evidence>
<accession>A0A8S1IQ06</accession>
<dbReference type="GO" id="GO:0006270">
    <property type="term" value="P:DNA replication initiation"/>
    <property type="evidence" value="ECO:0007669"/>
    <property type="project" value="InterPro"/>
</dbReference>
<keyword evidence="8" id="KW-1185">Reference proteome</keyword>
<comment type="similarity">
    <text evidence="2">Belongs to the CDC45 family.</text>
</comment>
<evidence type="ECO:0000256" key="4">
    <source>
        <dbReference type="ARBA" id="ARBA00023242"/>
    </source>
</evidence>
<dbReference type="PANTHER" id="PTHR10507">
    <property type="entry name" value="CDC45-RELATED PROTEIN"/>
    <property type="match status" value="1"/>
</dbReference>
<evidence type="ECO:0000256" key="1">
    <source>
        <dbReference type="ARBA" id="ARBA00004123"/>
    </source>
</evidence>
<organism evidence="7 8">
    <name type="scientific">Ostreobium quekettii</name>
    <dbReference type="NCBI Taxonomy" id="121088"/>
    <lineage>
        <taxon>Eukaryota</taxon>
        <taxon>Viridiplantae</taxon>
        <taxon>Chlorophyta</taxon>
        <taxon>core chlorophytes</taxon>
        <taxon>Ulvophyceae</taxon>
        <taxon>TCBD clade</taxon>
        <taxon>Bryopsidales</taxon>
        <taxon>Ostreobineae</taxon>
        <taxon>Ostreobiaceae</taxon>
        <taxon>Ostreobium</taxon>
    </lineage>
</organism>
<dbReference type="Proteomes" id="UP000708148">
    <property type="component" value="Unassembled WGS sequence"/>
</dbReference>
<dbReference type="GO" id="GO:0003682">
    <property type="term" value="F:chromatin binding"/>
    <property type="evidence" value="ECO:0007669"/>
    <property type="project" value="TreeGrafter"/>
</dbReference>
<dbReference type="GO" id="GO:0003688">
    <property type="term" value="F:DNA replication origin binding"/>
    <property type="evidence" value="ECO:0007669"/>
    <property type="project" value="TreeGrafter"/>
</dbReference>
<dbReference type="PANTHER" id="PTHR10507:SF0">
    <property type="entry name" value="CELL DIVISION CONTROL PROTEIN 45 HOMOLOG"/>
    <property type="match status" value="1"/>
</dbReference>
<reference evidence="7" key="1">
    <citation type="submission" date="2020-12" db="EMBL/GenBank/DDBJ databases">
        <authorList>
            <person name="Iha C."/>
        </authorList>
    </citation>
    <scope>NUCLEOTIDE SEQUENCE</scope>
</reference>
<protein>
    <submittedName>
        <fullName evidence="7">Uncharacterized protein</fullName>
    </submittedName>
</protein>
<dbReference type="InterPro" id="IPR003874">
    <property type="entry name" value="CDC45"/>
</dbReference>
<dbReference type="GO" id="GO:1902977">
    <property type="term" value="P:mitotic DNA replication preinitiation complex assembly"/>
    <property type="evidence" value="ECO:0007669"/>
    <property type="project" value="TreeGrafter"/>
</dbReference>